<feature type="region of interest" description="Disordered" evidence="1">
    <location>
        <begin position="150"/>
        <end position="175"/>
    </location>
</feature>
<dbReference type="AlphaFoldDB" id="A0A847S2Q4"/>
<dbReference type="Proteomes" id="UP000570474">
    <property type="component" value="Unassembled WGS sequence"/>
</dbReference>
<feature type="signal peptide" evidence="2">
    <location>
        <begin position="1"/>
        <end position="19"/>
    </location>
</feature>
<protein>
    <recommendedName>
        <fullName evidence="5">WG repeat-containing protein</fullName>
    </recommendedName>
</protein>
<sequence length="378" mass="42025">MQKLLTTALLLAVSSTVFAQNKYYSFKVGGKYGVTDTLGNELVKPVHKYCEEFQSGNELALYNFDDEVKDLIVNTSTGNILTFSYIQPGEVKVNNNAYTYVHDKNKLYLRSEQDGKIIPLKEEYSDFKNEGKYIIAKYYAAVVAPPPPVPKPTKSPNKLAPPPPPPPPAMPPPPGFDHYAVIADNDETLKPVMKGLFKSYLPLYNNKSEDSAGIVEVKTFKIGAQPVFYAILFSTDHTHSLYDAKMKLVKKFEMKTEDKEILAEKASSIMNQTLSLYDAATSPPPMAPSPPGSRNGQPAVVYPVFAVEQSDNGNNQLVWKQSADNVKVIFESPKKFTWDSKDHIIWIGETGTRFKVDTQSGKIFLPKTQWAAAGVIVK</sequence>
<evidence type="ECO:0000256" key="1">
    <source>
        <dbReference type="SAM" id="MobiDB-lite"/>
    </source>
</evidence>
<accession>A0A847S2Q4</accession>
<keyword evidence="4" id="KW-1185">Reference proteome</keyword>
<evidence type="ECO:0000256" key="2">
    <source>
        <dbReference type="SAM" id="SignalP"/>
    </source>
</evidence>
<dbReference type="EMBL" id="JABAIA010000004">
    <property type="protein sequence ID" value="NLR68694.1"/>
    <property type="molecule type" value="Genomic_DNA"/>
</dbReference>
<proteinExistence type="predicted"/>
<gene>
    <name evidence="3" type="ORF">HGH92_30605</name>
</gene>
<dbReference type="RefSeq" id="WP_168874651.1">
    <property type="nucleotide sequence ID" value="NZ_JABAIA010000004.1"/>
</dbReference>
<organism evidence="3 4">
    <name type="scientific">Chitinophaga varians</name>
    <dbReference type="NCBI Taxonomy" id="2202339"/>
    <lineage>
        <taxon>Bacteria</taxon>
        <taxon>Pseudomonadati</taxon>
        <taxon>Bacteroidota</taxon>
        <taxon>Chitinophagia</taxon>
        <taxon>Chitinophagales</taxon>
        <taxon>Chitinophagaceae</taxon>
        <taxon>Chitinophaga</taxon>
    </lineage>
</organism>
<comment type="caution">
    <text evidence="3">The sequence shown here is derived from an EMBL/GenBank/DDBJ whole genome shotgun (WGS) entry which is preliminary data.</text>
</comment>
<keyword evidence="2" id="KW-0732">Signal</keyword>
<feature type="chain" id="PRO_5032724518" description="WG repeat-containing protein" evidence="2">
    <location>
        <begin position="20"/>
        <end position="378"/>
    </location>
</feature>
<name>A0A847S2Q4_9BACT</name>
<evidence type="ECO:0000313" key="3">
    <source>
        <dbReference type="EMBL" id="NLR68694.1"/>
    </source>
</evidence>
<evidence type="ECO:0008006" key="5">
    <source>
        <dbReference type="Google" id="ProtNLM"/>
    </source>
</evidence>
<evidence type="ECO:0000313" key="4">
    <source>
        <dbReference type="Proteomes" id="UP000570474"/>
    </source>
</evidence>
<reference evidence="3 4" key="1">
    <citation type="submission" date="2020-04" db="EMBL/GenBank/DDBJ databases">
        <authorList>
            <person name="Yin C."/>
        </authorList>
    </citation>
    <scope>NUCLEOTIDE SEQUENCE [LARGE SCALE GENOMIC DNA]</scope>
    <source>
        <strain evidence="3 4">Ae27</strain>
    </source>
</reference>